<comment type="catalytic activity">
    <reaction evidence="1">
        <text>ATP-independent breakage of single-stranded DNA, followed by passage and rejoining.</text>
        <dbReference type="EC" id="5.6.2.1"/>
    </reaction>
</comment>
<dbReference type="Proteomes" id="UP000033682">
    <property type="component" value="Unassembled WGS sequence"/>
</dbReference>
<dbReference type="PATRIC" id="fig|303541.3.peg.73"/>
<evidence type="ECO:0000259" key="11">
    <source>
        <dbReference type="PROSITE" id="PS50880"/>
    </source>
</evidence>
<dbReference type="GO" id="GO:0006310">
    <property type="term" value="P:DNA recombination"/>
    <property type="evidence" value="ECO:0007669"/>
    <property type="project" value="TreeGrafter"/>
</dbReference>
<dbReference type="Gene3D" id="1.10.290.10">
    <property type="entry name" value="Topoisomerase I, domain 4"/>
    <property type="match status" value="1"/>
</dbReference>
<dbReference type="Gene3D" id="3.40.50.140">
    <property type="match status" value="1"/>
</dbReference>
<dbReference type="InterPro" id="IPR025589">
    <property type="entry name" value="Toprim_C_rpt"/>
</dbReference>
<dbReference type="Gene3D" id="1.10.460.10">
    <property type="entry name" value="Topoisomerase I, domain 2"/>
    <property type="match status" value="1"/>
</dbReference>
<dbReference type="CDD" id="cd01028">
    <property type="entry name" value="TOPRIM_TopoIA"/>
    <property type="match status" value="1"/>
</dbReference>
<dbReference type="InterPro" id="IPR013497">
    <property type="entry name" value="Topo_IA_cen"/>
</dbReference>
<protein>
    <recommendedName>
        <fullName evidence="3">DNA topoisomerase</fullName>
        <ecNumber evidence="3">5.6.2.1</ecNumber>
    </recommendedName>
    <alternativeName>
        <fullName evidence="10">Omega-protein</fullName>
    </alternativeName>
    <alternativeName>
        <fullName evidence="9">Relaxing enzyme</fullName>
    </alternativeName>
    <alternativeName>
        <fullName evidence="7">Swivelase</fullName>
    </alternativeName>
    <alternativeName>
        <fullName evidence="8">Untwisting enzyme</fullName>
    </alternativeName>
</protein>
<dbReference type="InterPro" id="IPR006171">
    <property type="entry name" value="TOPRIM_dom"/>
</dbReference>
<dbReference type="Gene3D" id="2.70.20.10">
    <property type="entry name" value="Topoisomerase I, domain 3"/>
    <property type="match status" value="1"/>
</dbReference>
<dbReference type="PANTHER" id="PTHR11390">
    <property type="entry name" value="PROKARYOTIC DNA TOPOISOMERASE"/>
    <property type="match status" value="1"/>
</dbReference>
<dbReference type="InterPro" id="IPR003601">
    <property type="entry name" value="Topo_IA_2"/>
</dbReference>
<dbReference type="PANTHER" id="PTHR11390:SF21">
    <property type="entry name" value="DNA TOPOISOMERASE 3-ALPHA"/>
    <property type="match status" value="1"/>
</dbReference>
<feature type="domain" description="Toprim" evidence="11">
    <location>
        <begin position="2"/>
        <end position="142"/>
    </location>
</feature>
<dbReference type="InterPro" id="IPR013825">
    <property type="entry name" value="Topo_IA_cen_sub2"/>
</dbReference>
<evidence type="ECO:0000256" key="1">
    <source>
        <dbReference type="ARBA" id="ARBA00000213"/>
    </source>
</evidence>
<evidence type="ECO:0000256" key="3">
    <source>
        <dbReference type="ARBA" id="ARBA00012891"/>
    </source>
</evidence>
<dbReference type="InterPro" id="IPR013826">
    <property type="entry name" value="Topo_IA_cen_sub3"/>
</dbReference>
<keyword evidence="5" id="KW-0238">DNA-binding</keyword>
<dbReference type="InterPro" id="IPR003602">
    <property type="entry name" value="Topo_IA_DNA-bd_dom"/>
</dbReference>
<evidence type="ECO:0000256" key="5">
    <source>
        <dbReference type="ARBA" id="ARBA00023125"/>
    </source>
</evidence>
<name>A0A0F4LLF0_9LACO</name>
<reference evidence="13 14" key="1">
    <citation type="submission" date="2015-01" db="EMBL/GenBank/DDBJ databases">
        <title>Comparative genomics of the lactic acid bacteria isolated from the honey bee gut.</title>
        <authorList>
            <person name="Ellegaard K.M."/>
            <person name="Tamarit D."/>
            <person name="Javelind E."/>
            <person name="Olofsson T."/>
            <person name="Andersson S.G."/>
            <person name="Vasquez A."/>
        </authorList>
    </citation>
    <scope>NUCLEOTIDE SEQUENCE [LARGE SCALE GENOMIC DNA]</scope>
    <source>
        <strain evidence="13 14">Hma11</strain>
        <plasmid evidence="13">pHma11p1</plasmid>
    </source>
</reference>
<evidence type="ECO:0000256" key="2">
    <source>
        <dbReference type="ARBA" id="ARBA00009446"/>
    </source>
</evidence>
<comment type="similarity">
    <text evidence="2">Belongs to the type IA topoisomerase family.</text>
</comment>
<dbReference type="SUPFAM" id="SSF56712">
    <property type="entry name" value="Prokaryotic type I DNA topoisomerase"/>
    <property type="match status" value="1"/>
</dbReference>
<dbReference type="Pfam" id="PF01751">
    <property type="entry name" value="Toprim"/>
    <property type="match status" value="1"/>
</dbReference>
<dbReference type="EC" id="5.6.2.1" evidence="3"/>
<dbReference type="GO" id="GO:0003677">
    <property type="term" value="F:DNA binding"/>
    <property type="evidence" value="ECO:0007669"/>
    <property type="project" value="UniProtKB-KW"/>
</dbReference>
<evidence type="ECO:0000313" key="14">
    <source>
        <dbReference type="Proteomes" id="UP000033682"/>
    </source>
</evidence>
<geneLocation type="plasmid" evidence="13">
    <name>pHma11p1</name>
</geneLocation>
<dbReference type="PRINTS" id="PR00417">
    <property type="entry name" value="PRTPISMRASEI"/>
</dbReference>
<evidence type="ECO:0000256" key="6">
    <source>
        <dbReference type="ARBA" id="ARBA00023235"/>
    </source>
</evidence>
<proteinExistence type="inferred from homology"/>
<dbReference type="AlphaFoldDB" id="A0A0F4LLF0"/>
<evidence type="ECO:0000259" key="12">
    <source>
        <dbReference type="PROSITE" id="PS52039"/>
    </source>
</evidence>
<dbReference type="GO" id="GO:0003917">
    <property type="term" value="F:DNA topoisomerase type I (single strand cut, ATP-independent) activity"/>
    <property type="evidence" value="ECO:0007669"/>
    <property type="project" value="UniProtKB-EC"/>
</dbReference>
<keyword evidence="13" id="KW-0614">Plasmid</keyword>
<evidence type="ECO:0000256" key="9">
    <source>
        <dbReference type="ARBA" id="ARBA00032235"/>
    </source>
</evidence>
<evidence type="ECO:0000256" key="8">
    <source>
        <dbReference type="ARBA" id="ARBA00031985"/>
    </source>
</evidence>
<evidence type="ECO:0000256" key="7">
    <source>
        <dbReference type="ARBA" id="ARBA00030003"/>
    </source>
</evidence>
<comment type="caution">
    <text evidence="13">The sequence shown here is derived from an EMBL/GenBank/DDBJ whole genome shotgun (WGS) entry which is preliminary data.</text>
</comment>
<keyword evidence="14" id="KW-1185">Reference proteome</keyword>
<dbReference type="InterPro" id="IPR013824">
    <property type="entry name" value="Topo_IA_cen_sub1"/>
</dbReference>
<dbReference type="HOGENOM" id="CLU_002929_5_2_9"/>
<dbReference type="Pfam" id="PF01131">
    <property type="entry name" value="Topoisom_bac"/>
    <property type="match status" value="1"/>
</dbReference>
<dbReference type="EMBL" id="JXLG01000016">
    <property type="protein sequence ID" value="KJY59667.1"/>
    <property type="molecule type" value="Genomic_DNA"/>
</dbReference>
<dbReference type="SMART" id="SM00437">
    <property type="entry name" value="TOP1Ac"/>
    <property type="match status" value="1"/>
</dbReference>
<evidence type="ECO:0000256" key="10">
    <source>
        <dbReference type="ARBA" id="ARBA00032877"/>
    </source>
</evidence>
<dbReference type="InterPro" id="IPR023405">
    <property type="entry name" value="Topo_IA_core_domain"/>
</dbReference>
<dbReference type="GO" id="GO:0043597">
    <property type="term" value="C:cytoplasmic replication fork"/>
    <property type="evidence" value="ECO:0007669"/>
    <property type="project" value="TreeGrafter"/>
</dbReference>
<sequence>MTTVILAEKPDQARSYMDGLGIYHSEKQHRAEASTFLDEDTIVISAAGHLLELCEPEHYGEKYKDRRNIEALPIIPARFDYTLGADKQALFNEIKAAISKADTVIVATDKDNEGGAIAYNILRFTGLLKKKKIKRALPSALNKEAVVRMFKNLKPIDATWREAQAAIARGRSDWMIGMNLSRLYTSKLDDIGINGNYAVGRSISTTLNLICQWYTSIEEFQKEPIFELRGKTSISNGDIEEEVELISNIRKVGKNSKHEFIQELKKHKINQKEMYGQVALIESETKEKFPSIMFTKGDLYKEMARVAGWSQSRSKKVMQENYDNGYQTYPRTDSGKIPMYEYQYMLELFDKFLAAIGCPGKYAKYIMPEDKLKKYVVSDENSDAHYGIMPTEKIMDETCDVTKDQRLMYEVVTRKALTLVLEPYTYVGNKLGIMVNDVPFLARNASMVKMGWRALVLPSKKGKTKTEIPGINYSEYVKKGDQLKIELQNLESETKPPKPLKSIQIYDKGGVMERAYKYVENEKYASILKKANGIGTSATRDQAMASLVQKGYITIDTKDVINVTANGWLINWLLTGSEVNDPILTAKWEDTYKQIEKGKTNANGLIDETAKLIYSEFDRVNRTWDTEKISEFYTSKEEQFNAIVSLGECPICHSDVVYKKDSKNAGKYDNYSCTNEECKFVIWRHYANRLISETDAKKLLKDKPTHEFKKLKSKSGKEYDAKLVLKRSDDGNYKVVPLFDNKSKKKNKA</sequence>
<dbReference type="RefSeq" id="WP_046308328.1">
    <property type="nucleotide sequence ID" value="NZ_KQ034005.1"/>
</dbReference>
<dbReference type="PROSITE" id="PS52039">
    <property type="entry name" value="TOPO_IA_2"/>
    <property type="match status" value="1"/>
</dbReference>
<dbReference type="InterPro" id="IPR000380">
    <property type="entry name" value="Topo_IA"/>
</dbReference>
<dbReference type="Pfam" id="PF13342">
    <property type="entry name" value="Toprim_Crpt"/>
    <property type="match status" value="1"/>
</dbReference>
<dbReference type="SMART" id="SM00493">
    <property type="entry name" value="TOPRIM"/>
    <property type="match status" value="1"/>
</dbReference>
<dbReference type="SMART" id="SM00436">
    <property type="entry name" value="TOP1Bc"/>
    <property type="match status" value="1"/>
</dbReference>
<gene>
    <name evidence="13" type="ORF">JF72_15000</name>
</gene>
<dbReference type="GO" id="GO:0006281">
    <property type="term" value="P:DNA repair"/>
    <property type="evidence" value="ECO:0007669"/>
    <property type="project" value="TreeGrafter"/>
</dbReference>
<evidence type="ECO:0000256" key="4">
    <source>
        <dbReference type="ARBA" id="ARBA00023029"/>
    </source>
</evidence>
<organism evidence="13 14">
    <name type="scientific">Lactobacillus apis</name>
    <dbReference type="NCBI Taxonomy" id="303541"/>
    <lineage>
        <taxon>Bacteria</taxon>
        <taxon>Bacillati</taxon>
        <taxon>Bacillota</taxon>
        <taxon>Bacilli</taxon>
        <taxon>Lactobacillales</taxon>
        <taxon>Lactobacillaceae</taxon>
        <taxon>Lactobacillus</taxon>
    </lineage>
</organism>
<dbReference type="PROSITE" id="PS50880">
    <property type="entry name" value="TOPRIM"/>
    <property type="match status" value="1"/>
</dbReference>
<keyword evidence="4" id="KW-0799">Topoisomerase</keyword>
<dbReference type="GO" id="GO:0006265">
    <property type="term" value="P:DNA topological change"/>
    <property type="evidence" value="ECO:0007669"/>
    <property type="project" value="InterPro"/>
</dbReference>
<feature type="domain" description="Topo IA-type catalytic" evidence="12">
    <location>
        <begin position="159"/>
        <end position="617"/>
    </location>
</feature>
<accession>A0A0F4LLF0</accession>
<keyword evidence="6 13" id="KW-0413">Isomerase</keyword>
<evidence type="ECO:0000313" key="13">
    <source>
        <dbReference type="EMBL" id="KJY59667.1"/>
    </source>
</evidence>